<dbReference type="EMBL" id="BJYR01000001">
    <property type="protein sequence ID" value="GEN98253.1"/>
    <property type="molecule type" value="Genomic_DNA"/>
</dbReference>
<keyword evidence="3" id="KW-1133">Transmembrane helix</keyword>
<dbReference type="OrthoDB" id="9774900at2"/>
<dbReference type="PANTHER" id="PTHR30168:SF0">
    <property type="entry name" value="INNER MEMBRANE PROTEIN"/>
    <property type="match status" value="1"/>
</dbReference>
<evidence type="ECO:0000256" key="1">
    <source>
        <dbReference type="ARBA" id="ARBA00004167"/>
    </source>
</evidence>
<keyword evidence="6" id="KW-1185">Reference proteome</keyword>
<comment type="subcellular location">
    <subcellularLocation>
        <location evidence="1">Membrane</location>
        <topology evidence="1">Single-pass membrane protein</topology>
    </subcellularLocation>
</comment>
<evidence type="ECO:0000256" key="3">
    <source>
        <dbReference type="ARBA" id="ARBA00022989"/>
    </source>
</evidence>
<dbReference type="PANTHER" id="PTHR30168">
    <property type="entry name" value="PUTATIVE MEMBRANE PROTEIN YPFJ"/>
    <property type="match status" value="1"/>
</dbReference>
<accession>A0A512AEX6</accession>
<dbReference type="InterPro" id="IPR007343">
    <property type="entry name" value="Uncharacterised_pept_Zn_put"/>
</dbReference>
<dbReference type="GO" id="GO:0016020">
    <property type="term" value="C:membrane"/>
    <property type="evidence" value="ECO:0007669"/>
    <property type="project" value="UniProtKB-SubCell"/>
</dbReference>
<evidence type="ECO:0000313" key="5">
    <source>
        <dbReference type="EMBL" id="GEN98253.1"/>
    </source>
</evidence>
<reference evidence="5 6" key="1">
    <citation type="submission" date="2019-07" db="EMBL/GenBank/DDBJ databases">
        <title>Whole genome shotgun sequence of Novosphingobium sediminis NBRC 106119.</title>
        <authorList>
            <person name="Hosoyama A."/>
            <person name="Uohara A."/>
            <person name="Ohji S."/>
            <person name="Ichikawa N."/>
        </authorList>
    </citation>
    <scope>NUCLEOTIDE SEQUENCE [LARGE SCALE GENOMIC DNA]</scope>
    <source>
        <strain evidence="5 6">NBRC 106119</strain>
    </source>
</reference>
<dbReference type="RefSeq" id="WP_147157644.1">
    <property type="nucleotide sequence ID" value="NZ_BJYR01000001.1"/>
</dbReference>
<organism evidence="5 6">
    <name type="scientific">Novosphingobium sediminis</name>
    <dbReference type="NCBI Taxonomy" id="707214"/>
    <lineage>
        <taxon>Bacteria</taxon>
        <taxon>Pseudomonadati</taxon>
        <taxon>Pseudomonadota</taxon>
        <taxon>Alphaproteobacteria</taxon>
        <taxon>Sphingomonadales</taxon>
        <taxon>Sphingomonadaceae</taxon>
        <taxon>Novosphingobium</taxon>
    </lineage>
</organism>
<dbReference type="Pfam" id="PF04228">
    <property type="entry name" value="Zn_peptidase"/>
    <property type="match status" value="1"/>
</dbReference>
<dbReference type="AlphaFoldDB" id="A0A512AEX6"/>
<name>A0A512AEX6_9SPHN</name>
<sequence>MRLDDFDNSIEVEDQRGGVGGFGGPMSGRGGKIGCGSLIIALVGALVFGINPLQTLGALQNMQGASSPAPPQTAPNRAGSLAESCSVNAFSHESCNALASLNKTWGPLFQKAGIDFRAPKLVFYSREGQSGCGEAQSAMGPFYCPADQGIYIDTDFYTEMDKQLDAGGDFARAYVMAHEYGHHVQNLVGTSEQVTEAQRRNPPMANRLSVMLELQADCYAGVWAARNKDRIEPGDIEEGLRAAHQIGDDTLMASAGRTPVEAAFTHGSSTQRMAWLRKGMETGNEDACDTFSARSAKGTE</sequence>
<comment type="caution">
    <text evidence="5">The sequence shown here is derived from an EMBL/GenBank/DDBJ whole genome shotgun (WGS) entry which is preliminary data.</text>
</comment>
<keyword evidence="4" id="KW-0472">Membrane</keyword>
<protein>
    <submittedName>
        <fullName evidence="5">Membrane protein</fullName>
    </submittedName>
</protein>
<evidence type="ECO:0000256" key="2">
    <source>
        <dbReference type="ARBA" id="ARBA00022692"/>
    </source>
</evidence>
<gene>
    <name evidence="5" type="ORF">NSE01_00860</name>
</gene>
<proteinExistence type="predicted"/>
<keyword evidence="2" id="KW-0812">Transmembrane</keyword>
<evidence type="ECO:0000256" key="4">
    <source>
        <dbReference type="ARBA" id="ARBA00023136"/>
    </source>
</evidence>
<dbReference type="Proteomes" id="UP000321464">
    <property type="component" value="Unassembled WGS sequence"/>
</dbReference>
<evidence type="ECO:0000313" key="6">
    <source>
        <dbReference type="Proteomes" id="UP000321464"/>
    </source>
</evidence>